<dbReference type="EMBL" id="LT607754">
    <property type="protein sequence ID" value="SCG65574.1"/>
    <property type="molecule type" value="Genomic_DNA"/>
</dbReference>
<name>A0A1C5J4R6_9ACTN</name>
<evidence type="ECO:0000313" key="3">
    <source>
        <dbReference type="Proteomes" id="UP000198221"/>
    </source>
</evidence>
<evidence type="ECO:0000256" key="1">
    <source>
        <dbReference type="SAM" id="MobiDB-lite"/>
    </source>
</evidence>
<feature type="compositionally biased region" description="Gly residues" evidence="1">
    <location>
        <begin position="34"/>
        <end position="50"/>
    </location>
</feature>
<keyword evidence="3" id="KW-1185">Reference proteome</keyword>
<feature type="compositionally biased region" description="Pro residues" evidence="1">
    <location>
        <begin position="1"/>
        <end position="11"/>
    </location>
</feature>
<dbReference type="RefSeq" id="WP_157746394.1">
    <property type="nucleotide sequence ID" value="NZ_LT607754.1"/>
</dbReference>
<dbReference type="AlphaFoldDB" id="A0A1C5J4R6"/>
<protein>
    <submittedName>
        <fullName evidence="2">Uncharacterized protein</fullName>
    </submittedName>
</protein>
<proteinExistence type="predicted"/>
<feature type="region of interest" description="Disordered" evidence="1">
    <location>
        <begin position="1"/>
        <end position="50"/>
    </location>
</feature>
<reference evidence="3" key="1">
    <citation type="submission" date="2016-06" db="EMBL/GenBank/DDBJ databases">
        <authorList>
            <person name="Varghese N."/>
            <person name="Submissions Spin"/>
        </authorList>
    </citation>
    <scope>NUCLEOTIDE SEQUENCE [LARGE SCALE GENOMIC DNA]</scope>
    <source>
        <strain evidence="3">DSM 43819</strain>
    </source>
</reference>
<gene>
    <name evidence="2" type="ORF">GA0070613_4022</name>
</gene>
<dbReference type="Proteomes" id="UP000198221">
    <property type="component" value="Chromosome I"/>
</dbReference>
<organism evidence="2 3">
    <name type="scientific">Micromonospora inositola</name>
    <dbReference type="NCBI Taxonomy" id="47865"/>
    <lineage>
        <taxon>Bacteria</taxon>
        <taxon>Bacillati</taxon>
        <taxon>Actinomycetota</taxon>
        <taxon>Actinomycetes</taxon>
        <taxon>Micromonosporales</taxon>
        <taxon>Micromonosporaceae</taxon>
        <taxon>Micromonospora</taxon>
    </lineage>
</organism>
<evidence type="ECO:0000313" key="2">
    <source>
        <dbReference type="EMBL" id="SCG65574.1"/>
    </source>
</evidence>
<accession>A0A1C5J4R6</accession>
<sequence length="50" mass="4814">MPIAARPPRPANPTKSADEGQPPPILTPLAVLGGKPGTGASGHGPGGQGH</sequence>